<organism evidence="2 3">
    <name type="scientific">Rhynchospora pubera</name>
    <dbReference type="NCBI Taxonomy" id="906938"/>
    <lineage>
        <taxon>Eukaryota</taxon>
        <taxon>Viridiplantae</taxon>
        <taxon>Streptophyta</taxon>
        <taxon>Embryophyta</taxon>
        <taxon>Tracheophyta</taxon>
        <taxon>Spermatophyta</taxon>
        <taxon>Magnoliopsida</taxon>
        <taxon>Liliopsida</taxon>
        <taxon>Poales</taxon>
        <taxon>Cyperaceae</taxon>
        <taxon>Cyperoideae</taxon>
        <taxon>Rhynchosporeae</taxon>
        <taxon>Rhynchospora</taxon>
    </lineage>
</organism>
<keyword evidence="3" id="KW-1185">Reference proteome</keyword>
<evidence type="ECO:0000313" key="3">
    <source>
        <dbReference type="Proteomes" id="UP001140206"/>
    </source>
</evidence>
<feature type="transmembrane region" description="Helical" evidence="1">
    <location>
        <begin position="411"/>
        <end position="435"/>
    </location>
</feature>
<comment type="caution">
    <text evidence="2">The sequence shown here is derived from an EMBL/GenBank/DDBJ whole genome shotgun (WGS) entry which is preliminary data.</text>
</comment>
<accession>A0AAV8C9N4</accession>
<dbReference type="PANTHER" id="PTHR31170:SF18">
    <property type="entry name" value="(WILD MALAYSIAN BANANA) HYPOTHETICAL PROTEIN"/>
    <property type="match status" value="1"/>
</dbReference>
<dbReference type="EMBL" id="JAMFTS010000005">
    <property type="protein sequence ID" value="KAJ4752044.1"/>
    <property type="molecule type" value="Genomic_DNA"/>
</dbReference>
<evidence type="ECO:0000256" key="1">
    <source>
        <dbReference type="SAM" id="Phobius"/>
    </source>
</evidence>
<sequence>MSNVSSEKSWVKEVRNNLNNVSPEAELREWSKHSIYRVPVCIKDLHSKAYKPQLVSFGPFHYSEPQLMPMEEHKHRAMLHFLKRTKQPLENFVTAVEEVVVQLQDSYQKLDERWIKDRDGFVQLMIVDGCFMLEVMCKSTNTVFKYSTPGTRSSVEDYAPNDPIFSAHGMLYTVPYIKRDMLMLENQLPLLVLERLIATAGVPNKTVEHINRLVLRFLAPMARATGVSLGLHPLDLYRKGLLQGPHPALAHYRPEASSSEIIRSAMELYEAGIRFKQSRTGSLHDIHFKNGALSLPVIIVDDATEYVFLNLMAFERLHVGAGNDVTSYVFFMDNIIDSAKDVNLLTSKGIIQNAVGSDKAVAKLFNTLAKDVVLEPDSNLDKVQRMVNVYCQKRWNMWRANLLHTYFRSPWALLSLAAAIFLLVMTVMQTVYTVLPYYENKSSSPPAALAAPSPQ</sequence>
<name>A0AAV8C9N4_9POAL</name>
<dbReference type="AlphaFoldDB" id="A0AAV8C9N4"/>
<dbReference type="Proteomes" id="UP001140206">
    <property type="component" value="Chromosome 5"/>
</dbReference>
<dbReference type="Pfam" id="PF03140">
    <property type="entry name" value="DUF247"/>
    <property type="match status" value="1"/>
</dbReference>
<keyword evidence="1" id="KW-0812">Transmembrane</keyword>
<evidence type="ECO:0000313" key="2">
    <source>
        <dbReference type="EMBL" id="KAJ4752044.1"/>
    </source>
</evidence>
<reference evidence="2" key="1">
    <citation type="submission" date="2022-08" db="EMBL/GenBank/DDBJ databases">
        <authorList>
            <person name="Marques A."/>
        </authorList>
    </citation>
    <scope>NUCLEOTIDE SEQUENCE</scope>
    <source>
        <strain evidence="2">RhyPub2mFocal</strain>
        <tissue evidence="2">Leaves</tissue>
    </source>
</reference>
<dbReference type="InterPro" id="IPR004158">
    <property type="entry name" value="DUF247_pln"/>
</dbReference>
<proteinExistence type="predicted"/>
<dbReference type="PANTHER" id="PTHR31170">
    <property type="entry name" value="BNAC04G53230D PROTEIN"/>
    <property type="match status" value="1"/>
</dbReference>
<keyword evidence="1" id="KW-0472">Membrane</keyword>
<protein>
    <submittedName>
        <fullName evidence="2">Uncharacterized protein</fullName>
    </submittedName>
</protein>
<gene>
    <name evidence="2" type="ORF">LUZ62_086449</name>
</gene>
<keyword evidence="1" id="KW-1133">Transmembrane helix</keyword>